<evidence type="ECO:0000313" key="2">
    <source>
        <dbReference type="EMBL" id="CAG6473111.1"/>
    </source>
</evidence>
<dbReference type="AlphaFoldDB" id="A0A8D8FIX1"/>
<proteinExistence type="predicted"/>
<sequence>MSEEPRTVLGAAIKICRVNFECVTPFVYNRHDAGERDFPRAHAGSSVPSPWSSVGRGSSPSSWAGCVARIGCGCGRRERSRRWIQPATASVGIRGLPFTASVGGPTIGPRWPVQPLGSNRTPVLPPFNVPWTE</sequence>
<evidence type="ECO:0000256" key="1">
    <source>
        <dbReference type="SAM" id="MobiDB-lite"/>
    </source>
</evidence>
<feature type="region of interest" description="Disordered" evidence="1">
    <location>
        <begin position="39"/>
        <end position="61"/>
    </location>
</feature>
<reference evidence="2" key="1">
    <citation type="submission" date="2021-05" db="EMBL/GenBank/DDBJ databases">
        <authorList>
            <person name="Alioto T."/>
            <person name="Alioto T."/>
            <person name="Gomez Garrido J."/>
        </authorList>
    </citation>
    <scope>NUCLEOTIDE SEQUENCE</scope>
</reference>
<feature type="compositionally biased region" description="Low complexity" evidence="1">
    <location>
        <begin position="44"/>
        <end position="61"/>
    </location>
</feature>
<dbReference type="EMBL" id="HBUE01072093">
    <property type="protein sequence ID" value="CAG6473114.1"/>
    <property type="molecule type" value="Transcribed_RNA"/>
</dbReference>
<accession>A0A8D8FIX1</accession>
<name>A0A8D8FIX1_CULPI</name>
<organism evidence="2">
    <name type="scientific">Culex pipiens</name>
    <name type="common">House mosquito</name>
    <dbReference type="NCBI Taxonomy" id="7175"/>
    <lineage>
        <taxon>Eukaryota</taxon>
        <taxon>Metazoa</taxon>
        <taxon>Ecdysozoa</taxon>
        <taxon>Arthropoda</taxon>
        <taxon>Hexapoda</taxon>
        <taxon>Insecta</taxon>
        <taxon>Pterygota</taxon>
        <taxon>Neoptera</taxon>
        <taxon>Endopterygota</taxon>
        <taxon>Diptera</taxon>
        <taxon>Nematocera</taxon>
        <taxon>Culicoidea</taxon>
        <taxon>Culicidae</taxon>
        <taxon>Culicinae</taxon>
        <taxon>Culicini</taxon>
        <taxon>Culex</taxon>
        <taxon>Culex</taxon>
    </lineage>
</organism>
<dbReference type="EMBL" id="HBUE01072091">
    <property type="protein sequence ID" value="CAG6473111.1"/>
    <property type="molecule type" value="Transcribed_RNA"/>
</dbReference>
<protein>
    <submittedName>
        <fullName evidence="2">(northern house mosquito) hypothetical protein</fullName>
    </submittedName>
</protein>